<dbReference type="Pfam" id="PF14022">
    <property type="entry name" value="DUF4238"/>
    <property type="match status" value="1"/>
</dbReference>
<name>A0AAN7W3F2_9PEZI</name>
<sequence length="525" mass="59282">MYREHGAARQHGLEEKLARLEQKVGEIYAKARTAFNVPGSTLTLSRTEKNDLRKFLFLMKYRGDHMYSRFQCDKIEDYCADDKEKMRSYMDSKGFATPRDVWIANLHAFLDVELDHHGNWARTIQQQAYRDDALLFMLHVGQSFMAFCKPAALDDEFLLTENVYCIHEGPSTQLVEVSTGERTRGSWTEWHNFAPVSASLLIVLRSNYLPGGVREANTELVESVYRALLQQHPDPVAATSMLQDLPVEKCSNSYSTVQTGEVVINEGVVGHSRDDRFVFRCFELGSKHVNIINGLALEHGAETASIAYKASSAAAKALQVYLEDSTPGLKIVERPDSAMLGYLMTLDKILRGLGKTAKVAFKPTILPPPKRCAWEKAYAEHTARAVGLSVALEIYDKYPRLMKHYSVLAGDTYQSFVYMKYMHDVEQACKLLYILIKTDVITSSTNAKDPGKLAFRQHRQDCFMNQPASQIWLYVKFLRNLDNDLANRVKPFACDGPEDLIVRGSTQSRAITSTDIFSAARTAVR</sequence>
<organism evidence="1 2">
    <name type="scientific">Elasticomyces elasticus</name>
    <dbReference type="NCBI Taxonomy" id="574655"/>
    <lineage>
        <taxon>Eukaryota</taxon>
        <taxon>Fungi</taxon>
        <taxon>Dikarya</taxon>
        <taxon>Ascomycota</taxon>
        <taxon>Pezizomycotina</taxon>
        <taxon>Dothideomycetes</taxon>
        <taxon>Dothideomycetidae</taxon>
        <taxon>Mycosphaerellales</taxon>
        <taxon>Teratosphaeriaceae</taxon>
        <taxon>Elasticomyces</taxon>
    </lineage>
</organism>
<dbReference type="EMBL" id="JAVRQU010000011">
    <property type="protein sequence ID" value="KAK5697452.1"/>
    <property type="molecule type" value="Genomic_DNA"/>
</dbReference>
<gene>
    <name evidence="1" type="ORF">LTR97_007590</name>
</gene>
<dbReference type="AlphaFoldDB" id="A0AAN7W3F2"/>
<evidence type="ECO:0000313" key="2">
    <source>
        <dbReference type="Proteomes" id="UP001310594"/>
    </source>
</evidence>
<dbReference type="InterPro" id="IPR025332">
    <property type="entry name" value="DUF4238"/>
</dbReference>
<accession>A0AAN7W3F2</accession>
<reference evidence="1" key="1">
    <citation type="submission" date="2023-08" db="EMBL/GenBank/DDBJ databases">
        <title>Black Yeasts Isolated from many extreme environments.</title>
        <authorList>
            <person name="Coleine C."/>
            <person name="Stajich J.E."/>
            <person name="Selbmann L."/>
        </authorList>
    </citation>
    <scope>NUCLEOTIDE SEQUENCE</scope>
    <source>
        <strain evidence="1">CCFEE 5810</strain>
    </source>
</reference>
<comment type="caution">
    <text evidence="1">The sequence shown here is derived from an EMBL/GenBank/DDBJ whole genome shotgun (WGS) entry which is preliminary data.</text>
</comment>
<evidence type="ECO:0000313" key="1">
    <source>
        <dbReference type="EMBL" id="KAK5697452.1"/>
    </source>
</evidence>
<dbReference type="Proteomes" id="UP001310594">
    <property type="component" value="Unassembled WGS sequence"/>
</dbReference>
<protein>
    <submittedName>
        <fullName evidence="1">Uncharacterized protein</fullName>
    </submittedName>
</protein>
<proteinExistence type="predicted"/>